<dbReference type="SUPFAM" id="SSF51395">
    <property type="entry name" value="FMN-linked oxidoreductases"/>
    <property type="match status" value="1"/>
</dbReference>
<evidence type="ECO:0000256" key="6">
    <source>
        <dbReference type="SAM" id="MobiDB-lite"/>
    </source>
</evidence>
<keyword evidence="3" id="KW-0288">FMN</keyword>
<name>A0ABS9TWW7_9MICC</name>
<feature type="domain" description="FMN hydroxy acid dehydrogenase" evidence="7">
    <location>
        <begin position="68"/>
        <end position="444"/>
    </location>
</feature>
<sequence>MTTMSPNTTPAAPKAGTGARPEVSHKPGSAPAVQAPDARVAVRRQLPKISEVRELLQFRAPVLDPVRRRLEGALTIGDLRKIGRRTTPRAVFDYVDGAAEFEITAQRNLAAFRDVEFVPETLNSVAEPDLSTELFGERIAFPLVFAPTGYTRMMHHEGEAAVARVAERSNLPYSLSTVGTTTIEEVRDAAPNGQNWFQLYLTNNEALNEEMVGRALDAGCKTVILTVDTAVAGGRHKDTRNGLTIPPSLTVKTFLDMSRFPYWWFNKLTTAPINFALLRDYPGTSADVAAMLFDPGLNYEDLEWLRKAWPHNLLVKGITNPQDAARVVELGADGVVVSNHGGRQLDRTPATLDVLPAVREAVGSDATLLLDSGVRNGQDIVAAIARGADAVMIGRAYLYGLMAGGERGVQRAVEILQTEYRRALQLLGLKETSQIASRHVRTRG</sequence>
<dbReference type="InterPro" id="IPR012133">
    <property type="entry name" value="Alpha-hydoxy_acid_DH_FMN"/>
</dbReference>
<evidence type="ECO:0000313" key="8">
    <source>
        <dbReference type="EMBL" id="MCH6468767.1"/>
    </source>
</evidence>
<keyword evidence="4" id="KW-0560">Oxidoreductase</keyword>
<gene>
    <name evidence="8" type="ORF">L0M17_01985</name>
</gene>
<feature type="compositionally biased region" description="Low complexity" evidence="6">
    <location>
        <begin position="1"/>
        <end position="21"/>
    </location>
</feature>
<dbReference type="PROSITE" id="PS00557">
    <property type="entry name" value="FMN_HYDROXY_ACID_DH_1"/>
    <property type="match status" value="1"/>
</dbReference>
<feature type="region of interest" description="Disordered" evidence="6">
    <location>
        <begin position="1"/>
        <end position="37"/>
    </location>
</feature>
<comment type="similarity">
    <text evidence="5">Belongs to the FMN-dependent alpha-hydroxy acid dehydrogenase family.</text>
</comment>
<dbReference type="Gene3D" id="3.20.20.70">
    <property type="entry name" value="Aldolase class I"/>
    <property type="match status" value="1"/>
</dbReference>
<comment type="caution">
    <text evidence="8">The sequence shown here is derived from an EMBL/GenBank/DDBJ whole genome shotgun (WGS) entry which is preliminary data.</text>
</comment>
<dbReference type="Proteomes" id="UP001202922">
    <property type="component" value="Unassembled WGS sequence"/>
</dbReference>
<keyword evidence="2" id="KW-0285">Flavoprotein</keyword>
<evidence type="ECO:0000313" key="9">
    <source>
        <dbReference type="Proteomes" id="UP001202922"/>
    </source>
</evidence>
<evidence type="ECO:0000256" key="3">
    <source>
        <dbReference type="ARBA" id="ARBA00022643"/>
    </source>
</evidence>
<evidence type="ECO:0000256" key="4">
    <source>
        <dbReference type="ARBA" id="ARBA00023002"/>
    </source>
</evidence>
<organism evidence="8 9">
    <name type="scientific">Sinomonas terrae</name>
    <dbReference type="NCBI Taxonomy" id="2908838"/>
    <lineage>
        <taxon>Bacteria</taxon>
        <taxon>Bacillati</taxon>
        <taxon>Actinomycetota</taxon>
        <taxon>Actinomycetes</taxon>
        <taxon>Micrococcales</taxon>
        <taxon>Micrococcaceae</taxon>
        <taxon>Sinomonas</taxon>
    </lineage>
</organism>
<dbReference type="PANTHER" id="PTHR10578">
    <property type="entry name" value="S -2-HYDROXY-ACID OXIDASE-RELATED"/>
    <property type="match status" value="1"/>
</dbReference>
<dbReference type="InterPro" id="IPR037396">
    <property type="entry name" value="FMN_HAD"/>
</dbReference>
<dbReference type="InterPro" id="IPR008259">
    <property type="entry name" value="FMN_hydac_DH_AS"/>
</dbReference>
<dbReference type="RefSeq" id="WP_241050741.1">
    <property type="nucleotide sequence ID" value="NZ_JAKZBV010000001.1"/>
</dbReference>
<dbReference type="InterPro" id="IPR000262">
    <property type="entry name" value="FMN-dep_DH"/>
</dbReference>
<dbReference type="PANTHER" id="PTHR10578:SF107">
    <property type="entry name" value="2-HYDROXYACID OXIDASE 1"/>
    <property type="match status" value="1"/>
</dbReference>
<comment type="cofactor">
    <cofactor evidence="1">
        <name>FMN</name>
        <dbReference type="ChEBI" id="CHEBI:58210"/>
    </cofactor>
</comment>
<keyword evidence="9" id="KW-1185">Reference proteome</keyword>
<evidence type="ECO:0000256" key="5">
    <source>
        <dbReference type="ARBA" id="ARBA00024042"/>
    </source>
</evidence>
<accession>A0ABS9TWW7</accession>
<dbReference type="InterPro" id="IPR013785">
    <property type="entry name" value="Aldolase_TIM"/>
</dbReference>
<dbReference type="CDD" id="cd02809">
    <property type="entry name" value="alpha_hydroxyacid_oxid_FMN"/>
    <property type="match status" value="1"/>
</dbReference>
<dbReference type="Pfam" id="PF01070">
    <property type="entry name" value="FMN_dh"/>
    <property type="match status" value="1"/>
</dbReference>
<evidence type="ECO:0000256" key="1">
    <source>
        <dbReference type="ARBA" id="ARBA00001917"/>
    </source>
</evidence>
<reference evidence="8 9" key="1">
    <citation type="submission" date="2022-03" db="EMBL/GenBank/DDBJ databases">
        <title>Sinomonas sp. isolated from a soil.</title>
        <authorList>
            <person name="Han J."/>
            <person name="Kim D.-U."/>
        </authorList>
    </citation>
    <scope>NUCLEOTIDE SEQUENCE [LARGE SCALE GENOMIC DNA]</scope>
    <source>
        <strain evidence="8 9">5-5</strain>
    </source>
</reference>
<protein>
    <submittedName>
        <fullName evidence="8">Alpha-hydroxy-acid oxidizing protein</fullName>
    </submittedName>
</protein>
<proteinExistence type="inferred from homology"/>
<evidence type="ECO:0000256" key="2">
    <source>
        <dbReference type="ARBA" id="ARBA00022630"/>
    </source>
</evidence>
<dbReference type="EMBL" id="JAKZBV010000001">
    <property type="protein sequence ID" value="MCH6468767.1"/>
    <property type="molecule type" value="Genomic_DNA"/>
</dbReference>
<evidence type="ECO:0000259" key="7">
    <source>
        <dbReference type="PROSITE" id="PS51349"/>
    </source>
</evidence>
<dbReference type="PROSITE" id="PS51349">
    <property type="entry name" value="FMN_HYDROXY_ACID_DH_2"/>
    <property type="match status" value="1"/>
</dbReference>
<dbReference type="PIRSF" id="PIRSF000138">
    <property type="entry name" value="Al-hdrx_acd_dh"/>
    <property type="match status" value="1"/>
</dbReference>